<evidence type="ECO:0000256" key="3">
    <source>
        <dbReference type="ARBA" id="ARBA00022989"/>
    </source>
</evidence>
<keyword evidence="3 5" id="KW-1133">Transmembrane helix</keyword>
<comment type="caution">
    <text evidence="7">The sequence shown here is derived from an EMBL/GenBank/DDBJ whole genome shotgun (WGS) entry which is preliminary data.</text>
</comment>
<dbReference type="PANTHER" id="PTHR10846:SF8">
    <property type="entry name" value="INNER MEMBRANE PROTEIN YRBG"/>
    <property type="match status" value="1"/>
</dbReference>
<dbReference type="InterPro" id="IPR004837">
    <property type="entry name" value="NaCa_Exmemb"/>
</dbReference>
<sequence length="325" mass="33634">MLLASLAILAGFVLLLWSADRFVEGAAATATHVGIPSLVIGMVIVGFGTSAPEMVVSAMAALDGNPDLAMGNALGSNITNTGLILGITALIAPIAVHSSIVRKELPLLFVIGLVLGALLWNGAFSRGEAFLLLAGFFALLGWSVFTAVRGRGDSLEAETDVELAAHAMTRGRALFWLVAGLILLVISSRILVWGAVNIAEALGISDLVIGLTIVALGTSLPELAASVIAARKGEHDIAIGNVVGSNMFNLLAVVGIAGSISPMPALSPDLLLRDWPVMMALTAGVLVMAYRRRGPGRISRPEGAMLLLAFAAYNVWLVISVIQGA</sequence>
<dbReference type="AlphaFoldDB" id="A0A4R2KIJ1"/>
<feature type="domain" description="Sodium/calcium exchanger membrane region" evidence="6">
    <location>
        <begin position="173"/>
        <end position="317"/>
    </location>
</feature>
<dbReference type="EMBL" id="SLWX01000019">
    <property type="protein sequence ID" value="TCO72207.1"/>
    <property type="molecule type" value="Genomic_DNA"/>
</dbReference>
<gene>
    <name evidence="7" type="ORF">EV688_1198</name>
</gene>
<name>A0A4R2KIJ1_9GAMM</name>
<evidence type="ECO:0000313" key="7">
    <source>
        <dbReference type="EMBL" id="TCO72207.1"/>
    </source>
</evidence>
<reference evidence="7 8" key="1">
    <citation type="submission" date="2019-03" db="EMBL/GenBank/DDBJ databases">
        <title>Genomic Encyclopedia of Type Strains, Phase IV (KMG-IV): sequencing the most valuable type-strain genomes for metagenomic binning, comparative biology and taxonomic classification.</title>
        <authorList>
            <person name="Goeker M."/>
        </authorList>
    </citation>
    <scope>NUCLEOTIDE SEQUENCE [LARGE SCALE GENOMIC DNA]</scope>
    <source>
        <strain evidence="7 8">DSM 23344</strain>
    </source>
</reference>
<feature type="transmembrane region" description="Helical" evidence="5">
    <location>
        <begin position="242"/>
        <end position="263"/>
    </location>
</feature>
<dbReference type="InterPro" id="IPR004481">
    <property type="entry name" value="K/Na/Ca-exchanger"/>
</dbReference>
<proteinExistence type="predicted"/>
<feature type="transmembrane region" description="Helical" evidence="5">
    <location>
        <begin position="173"/>
        <end position="196"/>
    </location>
</feature>
<organism evidence="7 8">
    <name type="scientific">Chromatocurvus halotolerans</name>
    <dbReference type="NCBI Taxonomy" id="1132028"/>
    <lineage>
        <taxon>Bacteria</taxon>
        <taxon>Pseudomonadati</taxon>
        <taxon>Pseudomonadota</taxon>
        <taxon>Gammaproteobacteria</taxon>
        <taxon>Cellvibrionales</taxon>
        <taxon>Halieaceae</taxon>
        <taxon>Chromatocurvus</taxon>
    </lineage>
</organism>
<evidence type="ECO:0000256" key="2">
    <source>
        <dbReference type="ARBA" id="ARBA00022692"/>
    </source>
</evidence>
<feature type="domain" description="Sodium/calcium exchanger membrane region" evidence="6">
    <location>
        <begin position="6"/>
        <end position="144"/>
    </location>
</feature>
<dbReference type="OrthoDB" id="9794225at2"/>
<keyword evidence="4 5" id="KW-0472">Membrane</keyword>
<feature type="transmembrane region" description="Helical" evidence="5">
    <location>
        <begin position="78"/>
        <end position="96"/>
    </location>
</feature>
<dbReference type="InterPro" id="IPR044880">
    <property type="entry name" value="NCX_ion-bd_dom_sf"/>
</dbReference>
<dbReference type="RefSeq" id="WP_117319410.1">
    <property type="nucleotide sequence ID" value="NZ_QQSW01000025.1"/>
</dbReference>
<dbReference type="GO" id="GO:0008273">
    <property type="term" value="F:calcium, potassium:sodium antiporter activity"/>
    <property type="evidence" value="ECO:0007669"/>
    <property type="project" value="TreeGrafter"/>
</dbReference>
<feature type="transmembrane region" description="Helical" evidence="5">
    <location>
        <begin position="105"/>
        <end position="123"/>
    </location>
</feature>
<dbReference type="PANTHER" id="PTHR10846">
    <property type="entry name" value="SODIUM/POTASSIUM/CALCIUM EXCHANGER"/>
    <property type="match status" value="1"/>
</dbReference>
<evidence type="ECO:0000256" key="1">
    <source>
        <dbReference type="ARBA" id="ARBA00004141"/>
    </source>
</evidence>
<evidence type="ECO:0000256" key="4">
    <source>
        <dbReference type="ARBA" id="ARBA00023136"/>
    </source>
</evidence>
<keyword evidence="2 5" id="KW-0812">Transmembrane</keyword>
<dbReference type="GO" id="GO:0005886">
    <property type="term" value="C:plasma membrane"/>
    <property type="evidence" value="ECO:0007669"/>
    <property type="project" value="TreeGrafter"/>
</dbReference>
<evidence type="ECO:0000259" key="6">
    <source>
        <dbReference type="Pfam" id="PF01699"/>
    </source>
</evidence>
<accession>A0A4R2KIJ1</accession>
<feature type="transmembrane region" description="Helical" evidence="5">
    <location>
        <begin position="129"/>
        <end position="148"/>
    </location>
</feature>
<evidence type="ECO:0000313" key="8">
    <source>
        <dbReference type="Proteomes" id="UP000294980"/>
    </source>
</evidence>
<dbReference type="GO" id="GO:0006874">
    <property type="term" value="P:intracellular calcium ion homeostasis"/>
    <property type="evidence" value="ECO:0007669"/>
    <property type="project" value="TreeGrafter"/>
</dbReference>
<keyword evidence="8" id="KW-1185">Reference proteome</keyword>
<dbReference type="Proteomes" id="UP000294980">
    <property type="component" value="Unassembled WGS sequence"/>
</dbReference>
<feature type="transmembrane region" description="Helical" evidence="5">
    <location>
        <begin position="303"/>
        <end position="322"/>
    </location>
</feature>
<dbReference type="NCBIfam" id="TIGR00367">
    <property type="entry name" value="calcium/sodium antiporter"/>
    <property type="match status" value="1"/>
</dbReference>
<dbReference type="Gene3D" id="1.20.1420.30">
    <property type="entry name" value="NCX, central ion-binding region"/>
    <property type="match status" value="2"/>
</dbReference>
<evidence type="ECO:0000256" key="5">
    <source>
        <dbReference type="SAM" id="Phobius"/>
    </source>
</evidence>
<feature type="transmembrane region" description="Helical" evidence="5">
    <location>
        <begin position="208"/>
        <end position="230"/>
    </location>
</feature>
<dbReference type="GO" id="GO:0005262">
    <property type="term" value="F:calcium channel activity"/>
    <property type="evidence" value="ECO:0007669"/>
    <property type="project" value="TreeGrafter"/>
</dbReference>
<protein>
    <submittedName>
        <fullName evidence="7">Cation:H+ antiporter</fullName>
    </submittedName>
</protein>
<comment type="subcellular location">
    <subcellularLocation>
        <location evidence="1">Membrane</location>
        <topology evidence="1">Multi-pass membrane protein</topology>
    </subcellularLocation>
</comment>
<feature type="transmembrane region" description="Helical" evidence="5">
    <location>
        <begin position="275"/>
        <end position="291"/>
    </location>
</feature>
<dbReference type="Pfam" id="PF01699">
    <property type="entry name" value="Na_Ca_ex"/>
    <property type="match status" value="2"/>
</dbReference>